<evidence type="ECO:0000313" key="2">
    <source>
        <dbReference type="EMBL" id="KIM65250.1"/>
    </source>
</evidence>
<name>A0A0C3DXH3_9AGAM</name>
<dbReference type="InterPro" id="IPR011990">
    <property type="entry name" value="TPR-like_helical_dom_sf"/>
</dbReference>
<organism evidence="2 3">
    <name type="scientific">Scleroderma citrinum Foug A</name>
    <dbReference type="NCBI Taxonomy" id="1036808"/>
    <lineage>
        <taxon>Eukaryota</taxon>
        <taxon>Fungi</taxon>
        <taxon>Dikarya</taxon>
        <taxon>Basidiomycota</taxon>
        <taxon>Agaricomycotina</taxon>
        <taxon>Agaricomycetes</taxon>
        <taxon>Agaricomycetidae</taxon>
        <taxon>Boletales</taxon>
        <taxon>Sclerodermatineae</taxon>
        <taxon>Sclerodermataceae</taxon>
        <taxon>Scleroderma</taxon>
    </lineage>
</organism>
<sequence>MVTCYVMLRTPRVLMRRPILRPPLSTSLRIRRGLQSQSNDKEPPSLPPSQDGNYSSISIQDQLSRSAAFASDFFWRFAKFSLLGIFAIGATGLTAFEGAHFWVENVELLPDTDPETRRWEWNRDAERWSGGDEYGTDPVLGFKGRHAVRAAWMVENWGVGSQTGTVRPTAPTSHGLQGSGGLNIVDARLGYAELFLSRALEAAEDVMPPGKLHPQTLLELTTRRASVLERMGTRDALFDARSDYEDVWFGLSNKGPEACRTALKLGDLNFRLGDYGDAIEWWARTISMTQGSRQAEGTAPPIISQSIPSSPSAQRTLASALVSLSAYYSTSHKLKEALETQHTALSLLRSIPAPTSITSPPHLLHVLYLLHRSSLVSIHLAEVLYATRSPHGSSLKHLAKAAESAEHIVLSLSGRVLQTTRQGAQIPYAETSLIQAFTKFTAMRKPARALLRDARRTAAEAWNLMGILNEKDSMTKALDCYERALAWAGVPSDGAESSRRPGEGIPEAEWKALWGNYVRAREEVRSQGRAIPP</sequence>
<accession>A0A0C3DXH3</accession>
<reference evidence="2 3" key="1">
    <citation type="submission" date="2014-04" db="EMBL/GenBank/DDBJ databases">
        <authorList>
            <consortium name="DOE Joint Genome Institute"/>
            <person name="Kuo A."/>
            <person name="Kohler A."/>
            <person name="Nagy L.G."/>
            <person name="Floudas D."/>
            <person name="Copeland A."/>
            <person name="Barry K.W."/>
            <person name="Cichocki N."/>
            <person name="Veneault-Fourrey C."/>
            <person name="LaButti K."/>
            <person name="Lindquist E.A."/>
            <person name="Lipzen A."/>
            <person name="Lundell T."/>
            <person name="Morin E."/>
            <person name="Murat C."/>
            <person name="Sun H."/>
            <person name="Tunlid A."/>
            <person name="Henrissat B."/>
            <person name="Grigoriev I.V."/>
            <person name="Hibbett D.S."/>
            <person name="Martin F."/>
            <person name="Nordberg H.P."/>
            <person name="Cantor M.N."/>
            <person name="Hua S.X."/>
        </authorList>
    </citation>
    <scope>NUCLEOTIDE SEQUENCE [LARGE SCALE GENOMIC DNA]</scope>
    <source>
        <strain evidence="2 3">Foug A</strain>
    </source>
</reference>
<dbReference type="HOGENOM" id="CLU_034949_0_0_1"/>
<evidence type="ECO:0000313" key="3">
    <source>
        <dbReference type="Proteomes" id="UP000053989"/>
    </source>
</evidence>
<proteinExistence type="predicted"/>
<dbReference type="SUPFAM" id="SSF48452">
    <property type="entry name" value="TPR-like"/>
    <property type="match status" value="1"/>
</dbReference>
<dbReference type="EMBL" id="KN822023">
    <property type="protein sequence ID" value="KIM65250.1"/>
    <property type="molecule type" value="Genomic_DNA"/>
</dbReference>
<evidence type="ECO:0000256" key="1">
    <source>
        <dbReference type="SAM" id="MobiDB-lite"/>
    </source>
</evidence>
<reference evidence="3" key="2">
    <citation type="submission" date="2015-01" db="EMBL/GenBank/DDBJ databases">
        <title>Evolutionary Origins and Diversification of the Mycorrhizal Mutualists.</title>
        <authorList>
            <consortium name="DOE Joint Genome Institute"/>
            <consortium name="Mycorrhizal Genomics Consortium"/>
            <person name="Kohler A."/>
            <person name="Kuo A."/>
            <person name="Nagy L.G."/>
            <person name="Floudas D."/>
            <person name="Copeland A."/>
            <person name="Barry K.W."/>
            <person name="Cichocki N."/>
            <person name="Veneault-Fourrey C."/>
            <person name="LaButti K."/>
            <person name="Lindquist E.A."/>
            <person name="Lipzen A."/>
            <person name="Lundell T."/>
            <person name="Morin E."/>
            <person name="Murat C."/>
            <person name="Riley R."/>
            <person name="Ohm R."/>
            <person name="Sun H."/>
            <person name="Tunlid A."/>
            <person name="Henrissat B."/>
            <person name="Grigoriev I.V."/>
            <person name="Hibbett D.S."/>
            <person name="Martin F."/>
        </authorList>
    </citation>
    <scope>NUCLEOTIDE SEQUENCE [LARGE SCALE GENOMIC DNA]</scope>
    <source>
        <strain evidence="3">Foug A</strain>
    </source>
</reference>
<keyword evidence="3" id="KW-1185">Reference proteome</keyword>
<protein>
    <submittedName>
        <fullName evidence="2">Uncharacterized protein</fullName>
    </submittedName>
</protein>
<dbReference type="Gene3D" id="1.25.40.10">
    <property type="entry name" value="Tetratricopeptide repeat domain"/>
    <property type="match status" value="1"/>
</dbReference>
<gene>
    <name evidence="2" type="ORF">SCLCIDRAFT_1212397</name>
</gene>
<dbReference type="Proteomes" id="UP000053989">
    <property type="component" value="Unassembled WGS sequence"/>
</dbReference>
<feature type="region of interest" description="Disordered" evidence="1">
    <location>
        <begin position="31"/>
        <end position="53"/>
    </location>
</feature>
<dbReference type="AlphaFoldDB" id="A0A0C3DXH3"/>
<dbReference type="OrthoDB" id="2524554at2759"/>
<dbReference type="InParanoid" id="A0A0C3DXH3"/>